<accession>A0A6J5LWI2</accession>
<sequence length="995" mass="106709">MQDMSTLSDDQLRSLHAAATGRPAPQTTPQTQPQRPRRLPVPTPQVDPYRAAEEQRAQSGEMRANTNLGLSIDGNARAARGEAREEGNVNFTRFQALRDDFERNPTVQNYNTVISQYASALNTAPDAAGDLALIYSFAKVMDPASVVRESEMEMVGGTSNTAQQIATRFGFEIGANGRISPETRTRLLRELHNRAVTANQSYNQFRNRTREDAQASGVDPERVIGPHAGLPYFPRIREYLAQNRDASSTEAAPAIAGDPRQFMTPDDFETGYDRLSNPSPQNMPRLSIEQEASWAQFVRDNQGRMTPELLEQWYASNADGWQVNARSPDARQWIDALNAGERVGTAIDYSAADASYLQGFEDRARESGLRDEGGGGLGQSFDAFMRGAADTATLGLADEIAGVTNTVFGGGTYQENVDFERYIDQRDNENNFGSRLAGQVTGGIVGPGGRVASAARTVGPGRAAIEGAALGGAYGFGSGTDLQSRIGTGIIGAGTGATAGVIGNALSPYVARGVGRLGTGANALLRSSRRQQQQLDRGALMQDFADQGVDALPANIGGPNVNRLTSVGQQSPISGDRVITAFEQQQEQFGNAVTRAADGAGRVLDSENAGNVVRQAGNRYIERTRATSDALYSRAERMVGNVTLPPRQALQVIDDHIARFSETGNTDAALLAQLNTFRSDLQRAGGLSINGLRRLRTRAREVSNTENLRGATMNQVIGDVQQAIAQDIEQGLIQAGKTNAAQAFRNADNLWRQRVEYIDQTLEPLIGRNRSGEQILNALNGMTTEGRGNAARLRQVLRGLDPQELGDIQATIVNRLGRARAGAQDAEGEVFSPLSFLTNWNNMTPQARAALFPDGQLRSNLGQLARIADSVKNTAGYANRSNTGGNILAGLLTLGLGSADLTGGAVALGGQFLNGRLMTSPAFTRWLARAPRNASPSATRAYIRRLDTVAAQNTVIAADVRSLQQQLLEAFAQSPSRAAASGQEEQDGGQIPPQP</sequence>
<protein>
    <submittedName>
        <fullName evidence="2">Uncharacterized protein</fullName>
    </submittedName>
</protein>
<proteinExistence type="predicted"/>
<reference evidence="2" key="1">
    <citation type="submission" date="2020-04" db="EMBL/GenBank/DDBJ databases">
        <authorList>
            <person name="Chiriac C."/>
            <person name="Salcher M."/>
            <person name="Ghai R."/>
            <person name="Kavagutti S V."/>
        </authorList>
    </citation>
    <scope>NUCLEOTIDE SEQUENCE</scope>
</reference>
<dbReference type="EMBL" id="LR796336">
    <property type="protein sequence ID" value="CAB4137427.1"/>
    <property type="molecule type" value="Genomic_DNA"/>
</dbReference>
<feature type="region of interest" description="Disordered" evidence="1">
    <location>
        <begin position="1"/>
        <end position="69"/>
    </location>
</feature>
<feature type="region of interest" description="Disordered" evidence="1">
    <location>
        <begin position="973"/>
        <end position="995"/>
    </location>
</feature>
<evidence type="ECO:0000256" key="1">
    <source>
        <dbReference type="SAM" id="MobiDB-lite"/>
    </source>
</evidence>
<evidence type="ECO:0000313" key="2">
    <source>
        <dbReference type="EMBL" id="CAB4137427.1"/>
    </source>
</evidence>
<feature type="compositionally biased region" description="Low complexity" evidence="1">
    <location>
        <begin position="17"/>
        <end position="34"/>
    </location>
</feature>
<gene>
    <name evidence="2" type="ORF">UFOVP319_32</name>
</gene>
<name>A0A6J5LWI2_9CAUD</name>
<organism evidence="2">
    <name type="scientific">uncultured Caudovirales phage</name>
    <dbReference type="NCBI Taxonomy" id="2100421"/>
    <lineage>
        <taxon>Viruses</taxon>
        <taxon>Duplodnaviria</taxon>
        <taxon>Heunggongvirae</taxon>
        <taxon>Uroviricota</taxon>
        <taxon>Caudoviricetes</taxon>
        <taxon>Peduoviridae</taxon>
        <taxon>Maltschvirus</taxon>
        <taxon>Maltschvirus maltsch</taxon>
    </lineage>
</organism>